<evidence type="ECO:0000313" key="1">
    <source>
        <dbReference type="EMBL" id="KAJ6999053.1"/>
    </source>
</evidence>
<evidence type="ECO:0000313" key="2">
    <source>
        <dbReference type="EMBL" id="KAJ6999059.1"/>
    </source>
</evidence>
<keyword evidence="3" id="KW-1185">Reference proteome</keyword>
<dbReference type="Gene3D" id="1.10.560.10">
    <property type="entry name" value="GroEL-like equatorial domain"/>
    <property type="match status" value="1"/>
</dbReference>
<protein>
    <submittedName>
        <fullName evidence="2">Uncharacterized protein</fullName>
    </submittedName>
</protein>
<name>A0AAD6QYJ2_9ROSI</name>
<evidence type="ECO:0000313" key="3">
    <source>
        <dbReference type="Proteomes" id="UP001164929"/>
    </source>
</evidence>
<accession>A0AAD6QYJ2</accession>
<proteinExistence type="predicted"/>
<dbReference type="EMBL" id="JAQIZT010000005">
    <property type="protein sequence ID" value="KAJ6999059.1"/>
    <property type="molecule type" value="Genomic_DNA"/>
</dbReference>
<dbReference type="SUPFAM" id="SSF48592">
    <property type="entry name" value="GroEL equatorial domain-like"/>
    <property type="match status" value="1"/>
</dbReference>
<dbReference type="InterPro" id="IPR027413">
    <property type="entry name" value="GROEL-like_equatorial_sf"/>
</dbReference>
<organism evidence="2 3">
    <name type="scientific">Populus alba x Populus x berolinensis</name>
    <dbReference type="NCBI Taxonomy" id="444605"/>
    <lineage>
        <taxon>Eukaryota</taxon>
        <taxon>Viridiplantae</taxon>
        <taxon>Streptophyta</taxon>
        <taxon>Embryophyta</taxon>
        <taxon>Tracheophyta</taxon>
        <taxon>Spermatophyta</taxon>
        <taxon>Magnoliopsida</taxon>
        <taxon>eudicotyledons</taxon>
        <taxon>Gunneridae</taxon>
        <taxon>Pentapetalae</taxon>
        <taxon>rosids</taxon>
        <taxon>fabids</taxon>
        <taxon>Malpighiales</taxon>
        <taxon>Salicaceae</taxon>
        <taxon>Saliceae</taxon>
        <taxon>Populus</taxon>
    </lineage>
</organism>
<reference evidence="2" key="1">
    <citation type="journal article" date="2023" name="Mol. Ecol. Resour.">
        <title>Chromosome-level genome assembly of a triploid poplar Populus alba 'Berolinensis'.</title>
        <authorList>
            <person name="Chen S."/>
            <person name="Yu Y."/>
            <person name="Wang X."/>
            <person name="Wang S."/>
            <person name="Zhang T."/>
            <person name="Zhou Y."/>
            <person name="He R."/>
            <person name="Meng N."/>
            <person name="Wang Y."/>
            <person name="Liu W."/>
            <person name="Liu Z."/>
            <person name="Liu J."/>
            <person name="Guo Q."/>
            <person name="Huang H."/>
            <person name="Sederoff R.R."/>
            <person name="Wang G."/>
            <person name="Qu G."/>
            <person name="Chen S."/>
        </authorList>
    </citation>
    <scope>NUCLEOTIDE SEQUENCE</scope>
    <source>
        <strain evidence="2">SC-2020</strain>
    </source>
</reference>
<dbReference type="AlphaFoldDB" id="A0AAD6QYJ2"/>
<comment type="caution">
    <text evidence="2">The sequence shown here is derived from an EMBL/GenBank/DDBJ whole genome shotgun (WGS) entry which is preliminary data.</text>
</comment>
<dbReference type="Proteomes" id="UP001164929">
    <property type="component" value="Chromosome 5"/>
</dbReference>
<dbReference type="EMBL" id="JAQIZT010000005">
    <property type="protein sequence ID" value="KAJ6999053.1"/>
    <property type="molecule type" value="Genomic_DNA"/>
</dbReference>
<gene>
    <name evidence="1" type="ORF">NC653_015018</name>
    <name evidence="2" type="ORF">NC653_015024</name>
</gene>
<sequence>MEYLDHQSKLPHTLFLSGCHVCGQKYTRESKPPSWCGGDATESTVSAALNQKSSSIEGIEKWPYGAAAIAFEAIPRTLAQNCGVNIQLAKGEEAWIDMDRNNGKITDIVVSCPLYCSICSTGISVTLVKSNAPNGGDGKNAHLKKLENATENLKLFRTEDTATTRLTLALEHAFSTFNVPFIAGSITSA</sequence>